<comment type="caution">
    <text evidence="2">The sequence shown here is derived from an EMBL/GenBank/DDBJ whole genome shotgun (WGS) entry which is preliminary data.</text>
</comment>
<dbReference type="RefSeq" id="WP_100441024.1">
    <property type="nucleotide sequence ID" value="NZ_CBCPIZ010000007.1"/>
</dbReference>
<dbReference type="AlphaFoldDB" id="A0A2J0UAL5"/>
<name>A0A2J0UAL5_STEMA</name>
<evidence type="ECO:0000259" key="1">
    <source>
        <dbReference type="Pfam" id="PF22741"/>
    </source>
</evidence>
<dbReference type="InterPro" id="IPR029021">
    <property type="entry name" value="Prot-tyrosine_phosphatase-like"/>
</dbReference>
<proteinExistence type="predicted"/>
<dbReference type="Pfam" id="PF22741">
    <property type="entry name" value="PTP-NADK"/>
    <property type="match status" value="1"/>
</dbReference>
<dbReference type="InterPro" id="IPR055214">
    <property type="entry name" value="PTP-NADK"/>
</dbReference>
<dbReference type="OrthoDB" id="270335at2"/>
<feature type="domain" description="DSP-PTPase phosphatase fused to NAD+ Kinase" evidence="1">
    <location>
        <begin position="12"/>
        <end position="122"/>
    </location>
</feature>
<gene>
    <name evidence="2" type="ORF">B9Y64_12660</name>
</gene>
<reference evidence="2 3" key="1">
    <citation type="journal article" date="2017" name="Front. Microbiol.">
        <title>Double-Face Meets the Bacterial World: The Opportunistic Pathogen Stenotrophomonas maltophilia.</title>
        <authorList>
            <person name="Lira F."/>
            <person name="Berg G."/>
            <person name="Martinez J.L."/>
        </authorList>
    </citation>
    <scope>NUCLEOTIDE SEQUENCE [LARGE SCALE GENOMIC DNA]</scope>
    <source>
        <strain evidence="2 3">EA1</strain>
    </source>
</reference>
<dbReference type="Proteomes" id="UP000230167">
    <property type="component" value="Unassembled WGS sequence"/>
</dbReference>
<protein>
    <recommendedName>
        <fullName evidence="1">DSP-PTPase phosphatase fused to NAD+ Kinase domain-containing protein</fullName>
    </recommendedName>
</protein>
<accession>A0A2J0UAL5</accession>
<dbReference type="Gene3D" id="3.90.190.10">
    <property type="entry name" value="Protein tyrosine phosphatase superfamily"/>
    <property type="match status" value="1"/>
</dbReference>
<dbReference type="EMBL" id="NEQV01000004">
    <property type="protein sequence ID" value="PJL28083.1"/>
    <property type="molecule type" value="Genomic_DNA"/>
</dbReference>
<evidence type="ECO:0000313" key="2">
    <source>
        <dbReference type="EMBL" id="PJL28083.1"/>
    </source>
</evidence>
<dbReference type="SUPFAM" id="SSF52799">
    <property type="entry name" value="(Phosphotyrosine protein) phosphatases II"/>
    <property type="match status" value="1"/>
</dbReference>
<evidence type="ECO:0000313" key="3">
    <source>
        <dbReference type="Proteomes" id="UP000230167"/>
    </source>
</evidence>
<organism evidence="2 3">
    <name type="scientific">Stenotrophomonas maltophilia</name>
    <name type="common">Pseudomonas maltophilia</name>
    <name type="synonym">Xanthomonas maltophilia</name>
    <dbReference type="NCBI Taxonomy" id="40324"/>
    <lineage>
        <taxon>Bacteria</taxon>
        <taxon>Pseudomonadati</taxon>
        <taxon>Pseudomonadota</taxon>
        <taxon>Gammaproteobacteria</taxon>
        <taxon>Lysobacterales</taxon>
        <taxon>Lysobacteraceae</taxon>
        <taxon>Stenotrophomonas</taxon>
        <taxon>Stenotrophomonas maltophilia group</taxon>
    </lineage>
</organism>
<sequence length="146" mass="15569">MNTPWRFAEDHYAGGQPTPAHLAELVREGVRTVINLRAPEEPAEYDEAAEAARLGVHYVSLPIAGAADLDRARVREFGQTLDDARREGGVLIHCASSNRVGAMIALDATLNRGCSLEAALKRGREAGLATLEPAVVALAENEGARS</sequence>